<dbReference type="Proteomes" id="UP001172386">
    <property type="component" value="Unassembled WGS sequence"/>
</dbReference>
<name>A0ACC3AEX7_9EURO</name>
<protein>
    <submittedName>
        <fullName evidence="1">Uncharacterized protein</fullName>
    </submittedName>
</protein>
<reference evidence="1" key="1">
    <citation type="submission" date="2022-10" db="EMBL/GenBank/DDBJ databases">
        <title>Culturing micro-colonial fungi from biological soil crusts in the Mojave desert and describing Neophaeococcomyces mojavensis, and introducing the new genera and species Taxawa tesnikishii.</title>
        <authorList>
            <person name="Kurbessoian T."/>
            <person name="Stajich J.E."/>
        </authorList>
    </citation>
    <scope>NUCLEOTIDE SEQUENCE</scope>
    <source>
        <strain evidence="1">JES_112</strain>
    </source>
</reference>
<organism evidence="1 2">
    <name type="scientific">Neophaeococcomyces mojaviensis</name>
    <dbReference type="NCBI Taxonomy" id="3383035"/>
    <lineage>
        <taxon>Eukaryota</taxon>
        <taxon>Fungi</taxon>
        <taxon>Dikarya</taxon>
        <taxon>Ascomycota</taxon>
        <taxon>Pezizomycotina</taxon>
        <taxon>Eurotiomycetes</taxon>
        <taxon>Chaetothyriomycetidae</taxon>
        <taxon>Chaetothyriales</taxon>
        <taxon>Chaetothyriales incertae sedis</taxon>
        <taxon>Neophaeococcomyces</taxon>
    </lineage>
</organism>
<comment type="caution">
    <text evidence="1">The sequence shown here is derived from an EMBL/GenBank/DDBJ whole genome shotgun (WGS) entry which is preliminary data.</text>
</comment>
<evidence type="ECO:0000313" key="1">
    <source>
        <dbReference type="EMBL" id="KAJ9661038.1"/>
    </source>
</evidence>
<sequence>MNRSSYLDSDDGVNQSIYNNPKAMFRMLGAGQPGGLPMPEITTAGEVRREAKSYSTKIFDSFHLLGSILDRHEETIQKRWTKKTRNQRLNILLKAWPDMAISHRPDFAAFRRESEVQRDRGSKCRDAYLFPYINAEDLSKPKTLPLFLHARSRHQPCEFSFSDLGACRFGKISKAIVPKFLNGHVMLFRGRTTADTYGQLLNWDDHPDAFDWMNERIGTLPGEGLLILEIQHRVLDFLVRCCKTILHDLDSERLASDNYPLQLNFEPLSENDIEGFSSLSIMAIEAPYRAPSSLNWRRLESLLAAKKTATEDHIWSLREDPSYFVDCVLEYKEHRQELLKDSHGQPHPVFEYRQDNVFWGRVLGNIITSAYLSLEIWSELQSQAARLIELEQKHRLNIRQDASLPDEYLDAILRFEHYLNQAAKGPLGLLKHSVVASPAFRPFFERTPPPDIHTPKIHVRQKGTFKVDKPVQNLKWLLRILWEDDNELFLVGMTDTVDELQRLLESEPKANEFISAFLAGVVGDLSIICECLRQVNTYQPWAANFENAVLDRKGDITKQFAERMASAGAMMSALKAIDGISRYGNPEDGKFRYPIDKRRTKENVEQLLSAERNLDVFWDKVDPITSRSRGFKELAVGKLLGQERILRRTTQWIEPAKQEGPAFEQIDELCKPLSELYYNIEKRTGHKQERCETPKQKQKVKTRGTSTVDATTAASEPTVVQDTINTLPTFALDSRALKVFHTLFYTPSLTATPGEVSWTDFIHALTSTGFSSEKLYGSVWQFSPTKLDIQRSIQFHEPHPSSKVPYRTVRRFGRRLNRAYGWDGRMFVLAEKK</sequence>
<dbReference type="EMBL" id="JAPDRQ010000026">
    <property type="protein sequence ID" value="KAJ9661038.1"/>
    <property type="molecule type" value="Genomic_DNA"/>
</dbReference>
<keyword evidence="2" id="KW-1185">Reference proteome</keyword>
<evidence type="ECO:0000313" key="2">
    <source>
        <dbReference type="Proteomes" id="UP001172386"/>
    </source>
</evidence>
<accession>A0ACC3AEX7</accession>
<gene>
    <name evidence="1" type="ORF">H2198_002197</name>
</gene>
<proteinExistence type="predicted"/>